<protein>
    <recommendedName>
        <fullName evidence="7">D,D-heptose 1,7-bisphosphate phosphatase</fullName>
    </recommendedName>
</protein>
<dbReference type="InterPro" id="IPR036412">
    <property type="entry name" value="HAD-like_sf"/>
</dbReference>
<dbReference type="GO" id="GO:0005975">
    <property type="term" value="P:carbohydrate metabolic process"/>
    <property type="evidence" value="ECO:0007669"/>
    <property type="project" value="InterPro"/>
</dbReference>
<gene>
    <name evidence="9" type="ORF">JOF55_000421</name>
</gene>
<organism evidence="9 10">
    <name type="scientific">Haloactinomyces albus</name>
    <dbReference type="NCBI Taxonomy" id="1352928"/>
    <lineage>
        <taxon>Bacteria</taxon>
        <taxon>Bacillati</taxon>
        <taxon>Actinomycetota</taxon>
        <taxon>Actinomycetes</taxon>
        <taxon>Actinopolysporales</taxon>
        <taxon>Actinopolysporaceae</taxon>
        <taxon>Haloactinomyces</taxon>
    </lineage>
</organism>
<evidence type="ECO:0000256" key="1">
    <source>
        <dbReference type="ARBA" id="ARBA00004496"/>
    </source>
</evidence>
<accession>A0AAE3ZAA5</accession>
<evidence type="ECO:0000259" key="8">
    <source>
        <dbReference type="Pfam" id="PF00535"/>
    </source>
</evidence>
<reference evidence="9" key="1">
    <citation type="submission" date="2023-07" db="EMBL/GenBank/DDBJ databases">
        <title>Sequencing the genomes of 1000 actinobacteria strains.</title>
        <authorList>
            <person name="Klenk H.-P."/>
        </authorList>
    </citation>
    <scope>NUCLEOTIDE SEQUENCE</scope>
    <source>
        <strain evidence="9">DSM 45977</strain>
    </source>
</reference>
<dbReference type="SUPFAM" id="SSF56784">
    <property type="entry name" value="HAD-like"/>
    <property type="match status" value="1"/>
</dbReference>
<dbReference type="Gene3D" id="3.90.550.10">
    <property type="entry name" value="Spore Coat Polysaccharide Biosynthesis Protein SpsA, Chain A"/>
    <property type="match status" value="1"/>
</dbReference>
<comment type="similarity">
    <text evidence="2">Belongs to the GmhB family.</text>
</comment>
<dbReference type="GO" id="GO:0016791">
    <property type="term" value="F:phosphatase activity"/>
    <property type="evidence" value="ECO:0007669"/>
    <property type="project" value="InterPro"/>
</dbReference>
<evidence type="ECO:0000256" key="4">
    <source>
        <dbReference type="ARBA" id="ARBA00022723"/>
    </source>
</evidence>
<evidence type="ECO:0000256" key="6">
    <source>
        <dbReference type="ARBA" id="ARBA00023277"/>
    </source>
</evidence>
<keyword evidence="3" id="KW-0963">Cytoplasm</keyword>
<dbReference type="Pfam" id="PF00535">
    <property type="entry name" value="Glycos_transf_2"/>
    <property type="match status" value="1"/>
</dbReference>
<name>A0AAE3ZAA5_9ACTN</name>
<feature type="domain" description="Glycosyltransferase 2-like" evidence="8">
    <location>
        <begin position="9"/>
        <end position="121"/>
    </location>
</feature>
<dbReference type="Gene3D" id="3.40.50.1000">
    <property type="entry name" value="HAD superfamily/HAD-like"/>
    <property type="match status" value="1"/>
</dbReference>
<dbReference type="PANTHER" id="PTHR42891">
    <property type="entry name" value="D-GLYCERO-BETA-D-MANNO-HEPTOSE-1,7-BISPHOSPHATE 7-PHOSPHATASE"/>
    <property type="match status" value="1"/>
</dbReference>
<dbReference type="InterPro" id="IPR006549">
    <property type="entry name" value="HAD-SF_hydro_IIIA"/>
</dbReference>
<keyword evidence="5" id="KW-0378">Hydrolase</keyword>
<keyword evidence="6" id="KW-0119">Carbohydrate metabolism</keyword>
<dbReference type="InterPro" id="IPR004446">
    <property type="entry name" value="Heptose_bisP_phosphatase"/>
</dbReference>
<sequence length="504" mass="53825">MSADAVQYTVVVPTTGRASLGALLAALEAAPAPEEIIVVDDRPEADGALLLPTGTVATRVVRSGGRGPAGARNVGRQSAETPWVVFLDDDVVPEPGWARALQHDLGTADEDVAGCQGRIVVPLPRDRAPTDLERGTAGLAGAWWITADMAYRREVLARVGGFDEEFPRAYREDADLALRVCLMGYRLVAGSRRTAHPVRADGFFASVRAQAGNADNAVLRRKYGRNWRRRVGEGPGRIGRHLAATTAALVTALGAGRATRRPVAMAGAAVWCALTAEFAWRRIAPGPRTPAEVARMLVTSVLIPPVACWHRTRGELRSRLGRRRARREIPAAVLFDRDDTLIHDVPYNGDPQRVHPIAGVREALDNLRRRGIAVGVVSNQSGVARGLLDEDQVRTVNDEVERHLGPFGTWQVCVHGEDDGCACRKPAPDLIERAARALGVPVASCAVIGDTGADVQAAAAAGARAILVPTARTLAEEVRDAWQVAEVARTVAHAVGRLLEGGAR</sequence>
<dbReference type="Proteomes" id="UP001180845">
    <property type="component" value="Unassembled WGS sequence"/>
</dbReference>
<keyword evidence="10" id="KW-1185">Reference proteome</keyword>
<dbReference type="GO" id="GO:0005737">
    <property type="term" value="C:cytoplasm"/>
    <property type="evidence" value="ECO:0007669"/>
    <property type="project" value="UniProtKB-SubCell"/>
</dbReference>
<comment type="caution">
    <text evidence="9">The sequence shown here is derived from an EMBL/GenBank/DDBJ whole genome shotgun (WGS) entry which is preliminary data.</text>
</comment>
<evidence type="ECO:0000256" key="3">
    <source>
        <dbReference type="ARBA" id="ARBA00022490"/>
    </source>
</evidence>
<proteinExistence type="inferred from homology"/>
<keyword evidence="4" id="KW-0479">Metal-binding</keyword>
<dbReference type="AlphaFoldDB" id="A0AAE3ZAA5"/>
<dbReference type="NCBIfam" id="TIGR01656">
    <property type="entry name" value="Histidinol-ppas"/>
    <property type="match status" value="1"/>
</dbReference>
<dbReference type="SUPFAM" id="SSF53448">
    <property type="entry name" value="Nucleotide-diphospho-sugar transferases"/>
    <property type="match status" value="1"/>
</dbReference>
<evidence type="ECO:0000256" key="5">
    <source>
        <dbReference type="ARBA" id="ARBA00022801"/>
    </source>
</evidence>
<dbReference type="GO" id="GO:0046872">
    <property type="term" value="F:metal ion binding"/>
    <property type="evidence" value="ECO:0007669"/>
    <property type="project" value="UniProtKB-KW"/>
</dbReference>
<dbReference type="InterPro" id="IPR023214">
    <property type="entry name" value="HAD_sf"/>
</dbReference>
<comment type="subcellular location">
    <subcellularLocation>
        <location evidence="1">Cytoplasm</location>
    </subcellularLocation>
</comment>
<dbReference type="RefSeq" id="WP_310268672.1">
    <property type="nucleotide sequence ID" value="NZ_JAVDXW010000001.1"/>
</dbReference>
<dbReference type="InterPro" id="IPR006543">
    <property type="entry name" value="Histidinol-phos"/>
</dbReference>
<evidence type="ECO:0000313" key="9">
    <source>
        <dbReference type="EMBL" id="MDR7300240.1"/>
    </source>
</evidence>
<evidence type="ECO:0000313" key="10">
    <source>
        <dbReference type="Proteomes" id="UP001180845"/>
    </source>
</evidence>
<evidence type="ECO:0000256" key="2">
    <source>
        <dbReference type="ARBA" id="ARBA00005628"/>
    </source>
</evidence>
<dbReference type="Pfam" id="PF00702">
    <property type="entry name" value="Hydrolase"/>
    <property type="match status" value="1"/>
</dbReference>
<dbReference type="EMBL" id="JAVDXW010000001">
    <property type="protein sequence ID" value="MDR7300240.1"/>
    <property type="molecule type" value="Genomic_DNA"/>
</dbReference>
<dbReference type="InterPro" id="IPR029044">
    <property type="entry name" value="Nucleotide-diphossugar_trans"/>
</dbReference>
<dbReference type="InterPro" id="IPR001173">
    <property type="entry name" value="Glyco_trans_2-like"/>
</dbReference>
<evidence type="ECO:0000256" key="7">
    <source>
        <dbReference type="ARBA" id="ARBA00031828"/>
    </source>
</evidence>
<dbReference type="PANTHER" id="PTHR42891:SF1">
    <property type="entry name" value="D-GLYCERO-BETA-D-MANNO-HEPTOSE-1,7-BISPHOSPHATE 7-PHOSPHATASE"/>
    <property type="match status" value="1"/>
</dbReference>
<dbReference type="NCBIfam" id="TIGR01662">
    <property type="entry name" value="HAD-SF-IIIA"/>
    <property type="match status" value="1"/>
</dbReference>